<evidence type="ECO:0000313" key="1">
    <source>
        <dbReference type="EMBL" id="WVZ16334.1"/>
    </source>
</evidence>
<name>A0AAQ3NUK7_VIGMU</name>
<accession>A0AAQ3NUK7</accession>
<organism evidence="1 2">
    <name type="scientific">Vigna mungo</name>
    <name type="common">Black gram</name>
    <name type="synonym">Phaseolus mungo</name>
    <dbReference type="NCBI Taxonomy" id="3915"/>
    <lineage>
        <taxon>Eukaryota</taxon>
        <taxon>Viridiplantae</taxon>
        <taxon>Streptophyta</taxon>
        <taxon>Embryophyta</taxon>
        <taxon>Tracheophyta</taxon>
        <taxon>Spermatophyta</taxon>
        <taxon>Magnoliopsida</taxon>
        <taxon>eudicotyledons</taxon>
        <taxon>Gunneridae</taxon>
        <taxon>Pentapetalae</taxon>
        <taxon>rosids</taxon>
        <taxon>fabids</taxon>
        <taxon>Fabales</taxon>
        <taxon>Fabaceae</taxon>
        <taxon>Papilionoideae</taxon>
        <taxon>50 kb inversion clade</taxon>
        <taxon>NPAAA clade</taxon>
        <taxon>indigoferoid/millettioid clade</taxon>
        <taxon>Phaseoleae</taxon>
        <taxon>Vigna</taxon>
    </lineage>
</organism>
<dbReference type="Proteomes" id="UP001374535">
    <property type="component" value="Chromosome 3"/>
</dbReference>
<dbReference type="AlphaFoldDB" id="A0AAQ3NUK7"/>
<gene>
    <name evidence="1" type="ORF">V8G54_009316</name>
</gene>
<evidence type="ECO:0000313" key="2">
    <source>
        <dbReference type="Proteomes" id="UP001374535"/>
    </source>
</evidence>
<dbReference type="EMBL" id="CP144698">
    <property type="protein sequence ID" value="WVZ16334.1"/>
    <property type="molecule type" value="Genomic_DNA"/>
</dbReference>
<reference evidence="1 2" key="1">
    <citation type="journal article" date="2023" name="Life. Sci Alliance">
        <title>Evolutionary insights into 3D genome organization and epigenetic landscape of Vigna mungo.</title>
        <authorList>
            <person name="Junaid A."/>
            <person name="Singh B."/>
            <person name="Bhatia S."/>
        </authorList>
    </citation>
    <scope>NUCLEOTIDE SEQUENCE [LARGE SCALE GENOMIC DNA]</scope>
    <source>
        <strain evidence="1">Urdbean</strain>
    </source>
</reference>
<keyword evidence="2" id="KW-1185">Reference proteome</keyword>
<sequence length="147" mass="16330">MGVNDMLRVPAKALTNYKLLYPVAATQQVSRRQEITFKRVAHQEGKSGQEGIRIHTLEGESLFGILIVNHLHEPTAVTNKSNRDFAVEHKHPQEILCGGTEDPKRSPFNGPHLVAHIFSCHFSVSTLVASMVLHSMVKASKTARKLL</sequence>
<protein>
    <submittedName>
        <fullName evidence="1">Uncharacterized protein</fullName>
    </submittedName>
</protein>
<proteinExistence type="predicted"/>